<dbReference type="PANTHER" id="PTHR45630">
    <property type="entry name" value="CATION-TRANSPORTING ATPASE-RELATED"/>
    <property type="match status" value="1"/>
</dbReference>
<dbReference type="InterPro" id="IPR036412">
    <property type="entry name" value="HAD-like_sf"/>
</dbReference>
<evidence type="ECO:0000313" key="18">
    <source>
        <dbReference type="Proteomes" id="UP000027361"/>
    </source>
</evidence>
<proteinExistence type="inferred from homology"/>
<dbReference type="Gene3D" id="1.20.1110.10">
    <property type="entry name" value="Calcium-transporting ATPase, transmembrane domain"/>
    <property type="match status" value="1"/>
</dbReference>
<feature type="transmembrane region" description="Helical" evidence="13">
    <location>
        <begin position="641"/>
        <end position="660"/>
    </location>
</feature>
<feature type="transmembrane region" description="Helical" evidence="13">
    <location>
        <begin position="431"/>
        <end position="450"/>
    </location>
</feature>
<evidence type="ECO:0000256" key="11">
    <source>
        <dbReference type="ARBA" id="ARBA00023136"/>
    </source>
</evidence>
<dbReference type="GO" id="GO:0016887">
    <property type="term" value="F:ATP hydrolysis activity"/>
    <property type="evidence" value="ECO:0007669"/>
    <property type="project" value="InterPro"/>
</dbReference>
<dbReference type="InterPro" id="IPR059000">
    <property type="entry name" value="ATPase_P-type_domA"/>
</dbReference>
<dbReference type="SFLD" id="SFLDS00003">
    <property type="entry name" value="Haloacid_Dehalogenase"/>
    <property type="match status" value="1"/>
</dbReference>
<evidence type="ECO:0000256" key="10">
    <source>
        <dbReference type="ARBA" id="ARBA00022989"/>
    </source>
</evidence>
<dbReference type="RefSeq" id="XP_013245004.1">
    <property type="nucleotide sequence ID" value="XM_013389550.1"/>
</dbReference>
<comment type="subcellular location">
    <subcellularLocation>
        <location evidence="1 13">Membrane</location>
        <topology evidence="1 13">Multi-pass membrane protein</topology>
    </subcellularLocation>
</comment>
<dbReference type="InterPro" id="IPR001757">
    <property type="entry name" value="P_typ_ATPase"/>
</dbReference>
<feature type="transmembrane region" description="Helical" evidence="13">
    <location>
        <begin position="1252"/>
        <end position="1274"/>
    </location>
</feature>
<keyword evidence="6 13" id="KW-0547">Nucleotide-binding</keyword>
<dbReference type="InterPro" id="IPR008250">
    <property type="entry name" value="ATPase_P-typ_transduc_dom_A_sf"/>
</dbReference>
<feature type="transmembrane region" description="Helical" evidence="13">
    <location>
        <begin position="1185"/>
        <end position="1206"/>
    </location>
</feature>
<dbReference type="STRING" id="1037660.A0A066WMC4"/>
<dbReference type="FunFam" id="3.40.50.1000:FF:000068">
    <property type="entry name" value="Cation-transporting ATPase"/>
    <property type="match status" value="1"/>
</dbReference>
<gene>
    <name evidence="17" type="ORF">K437DRAFT_254533</name>
</gene>
<evidence type="ECO:0000256" key="6">
    <source>
        <dbReference type="ARBA" id="ARBA00022741"/>
    </source>
</evidence>
<dbReference type="SFLD" id="SFLDG00002">
    <property type="entry name" value="C1.7:_P-type_atpase_like"/>
    <property type="match status" value="1"/>
</dbReference>
<dbReference type="OrthoDB" id="48943at2759"/>
<organism evidence="17 18">
    <name type="scientific">Tilletiaria anomala (strain ATCC 24038 / CBS 436.72 / UBC 951)</name>
    <dbReference type="NCBI Taxonomy" id="1037660"/>
    <lineage>
        <taxon>Eukaryota</taxon>
        <taxon>Fungi</taxon>
        <taxon>Dikarya</taxon>
        <taxon>Basidiomycota</taxon>
        <taxon>Ustilaginomycotina</taxon>
        <taxon>Exobasidiomycetes</taxon>
        <taxon>Georgefischeriales</taxon>
        <taxon>Tilletiariaceae</taxon>
        <taxon>Tilletiaria</taxon>
    </lineage>
</organism>
<dbReference type="InterPro" id="IPR023214">
    <property type="entry name" value="HAD_sf"/>
</dbReference>
<evidence type="ECO:0000256" key="8">
    <source>
        <dbReference type="ARBA" id="ARBA00022842"/>
    </source>
</evidence>
<dbReference type="PANTHER" id="PTHR45630:SF8">
    <property type="entry name" value="CATION-TRANSPORTING ATPASE"/>
    <property type="match status" value="1"/>
</dbReference>
<dbReference type="SUPFAM" id="SSF81653">
    <property type="entry name" value="Calcium ATPase, transduction domain A"/>
    <property type="match status" value="1"/>
</dbReference>
<dbReference type="InterPro" id="IPR023299">
    <property type="entry name" value="ATPase_P-typ_cyto_dom_N"/>
</dbReference>
<dbReference type="GO" id="GO:0140358">
    <property type="term" value="F:P-type transmembrane transporter activity"/>
    <property type="evidence" value="ECO:0007669"/>
    <property type="project" value="InterPro"/>
</dbReference>
<dbReference type="NCBIfam" id="TIGR01494">
    <property type="entry name" value="ATPase_P-type"/>
    <property type="match status" value="1"/>
</dbReference>
<dbReference type="SUPFAM" id="SSF56784">
    <property type="entry name" value="HAD-like"/>
    <property type="match status" value="1"/>
</dbReference>
<dbReference type="InterPro" id="IPR018303">
    <property type="entry name" value="ATPase_P-typ_P_site"/>
</dbReference>
<dbReference type="GeneID" id="25263896"/>
<evidence type="ECO:0000259" key="16">
    <source>
        <dbReference type="Pfam" id="PF12409"/>
    </source>
</evidence>
<dbReference type="NCBIfam" id="TIGR01657">
    <property type="entry name" value="P-ATPase-V"/>
    <property type="match status" value="1"/>
</dbReference>
<evidence type="ECO:0000259" key="15">
    <source>
        <dbReference type="Pfam" id="PF00122"/>
    </source>
</evidence>
<keyword evidence="8 13" id="KW-0460">Magnesium</keyword>
<evidence type="ECO:0000256" key="13">
    <source>
        <dbReference type="RuleBase" id="RU362082"/>
    </source>
</evidence>
<feature type="transmembrane region" description="Helical" evidence="13">
    <location>
        <begin position="1299"/>
        <end position="1317"/>
    </location>
</feature>
<comment type="catalytic activity">
    <reaction evidence="12 13">
        <text>ATP + H2O = ADP + phosphate + H(+)</text>
        <dbReference type="Rhea" id="RHEA:13065"/>
        <dbReference type="ChEBI" id="CHEBI:15377"/>
        <dbReference type="ChEBI" id="CHEBI:15378"/>
        <dbReference type="ChEBI" id="CHEBI:30616"/>
        <dbReference type="ChEBI" id="CHEBI:43474"/>
        <dbReference type="ChEBI" id="CHEBI:456216"/>
    </reaction>
</comment>
<dbReference type="FunFam" id="1.20.1110.10:FF:000023">
    <property type="entry name" value="Cation-transporting ATPase"/>
    <property type="match status" value="1"/>
</dbReference>
<dbReference type="GO" id="GO:0016020">
    <property type="term" value="C:membrane"/>
    <property type="evidence" value="ECO:0007669"/>
    <property type="project" value="UniProtKB-SubCell"/>
</dbReference>
<dbReference type="GO" id="GO:0006874">
    <property type="term" value="P:intracellular calcium ion homeostasis"/>
    <property type="evidence" value="ECO:0007669"/>
    <property type="project" value="TreeGrafter"/>
</dbReference>
<evidence type="ECO:0000256" key="4">
    <source>
        <dbReference type="ARBA" id="ARBA00022692"/>
    </source>
</evidence>
<dbReference type="PROSITE" id="PS01229">
    <property type="entry name" value="COF_2"/>
    <property type="match status" value="1"/>
</dbReference>
<dbReference type="Pfam" id="PF00122">
    <property type="entry name" value="E1-E2_ATPase"/>
    <property type="match status" value="1"/>
</dbReference>
<reference evidence="17 18" key="1">
    <citation type="submission" date="2014-05" db="EMBL/GenBank/DDBJ databases">
        <title>Draft genome sequence of a rare smut relative, Tilletiaria anomala UBC 951.</title>
        <authorList>
            <consortium name="DOE Joint Genome Institute"/>
            <person name="Toome M."/>
            <person name="Kuo A."/>
            <person name="Henrissat B."/>
            <person name="Lipzen A."/>
            <person name="Tritt A."/>
            <person name="Yoshinaga Y."/>
            <person name="Zane M."/>
            <person name="Barry K."/>
            <person name="Grigoriev I.V."/>
            <person name="Spatafora J.W."/>
            <person name="Aimea M.C."/>
        </authorList>
    </citation>
    <scope>NUCLEOTIDE SEQUENCE [LARGE SCALE GENOMIC DNA]</scope>
    <source>
        <strain evidence="17 18">UBC 951</strain>
    </source>
</reference>
<dbReference type="Gene3D" id="3.40.50.1000">
    <property type="entry name" value="HAD superfamily/HAD-like"/>
    <property type="match status" value="2"/>
</dbReference>
<feature type="transmembrane region" description="Helical" evidence="13">
    <location>
        <begin position="1329"/>
        <end position="1348"/>
    </location>
</feature>
<dbReference type="Proteomes" id="UP000027361">
    <property type="component" value="Unassembled WGS sequence"/>
</dbReference>
<accession>A0A066WMC4</accession>
<keyword evidence="5 13" id="KW-0479">Metal-binding</keyword>
<dbReference type="SFLD" id="SFLDF00027">
    <property type="entry name" value="p-type_atpase"/>
    <property type="match status" value="1"/>
</dbReference>
<dbReference type="Gene3D" id="2.70.150.10">
    <property type="entry name" value="Calcium-transporting ATPase, cytoplasmic transduction domain A"/>
    <property type="match status" value="2"/>
</dbReference>
<evidence type="ECO:0000256" key="3">
    <source>
        <dbReference type="ARBA" id="ARBA00022553"/>
    </source>
</evidence>
<evidence type="ECO:0000313" key="17">
    <source>
        <dbReference type="EMBL" id="KDN52154.1"/>
    </source>
</evidence>
<name>A0A066WMC4_TILAU</name>
<evidence type="ECO:0000256" key="5">
    <source>
        <dbReference type="ARBA" id="ARBA00022723"/>
    </source>
</evidence>
<keyword evidence="18" id="KW-1185">Reference proteome</keyword>
<evidence type="ECO:0000256" key="12">
    <source>
        <dbReference type="ARBA" id="ARBA00049360"/>
    </source>
</evidence>
<feature type="transmembrane region" description="Helical" evidence="13">
    <location>
        <begin position="193"/>
        <end position="213"/>
    </location>
</feature>
<dbReference type="InterPro" id="IPR044492">
    <property type="entry name" value="P_typ_ATPase_HD_dom"/>
</dbReference>
<evidence type="ECO:0000256" key="7">
    <source>
        <dbReference type="ARBA" id="ARBA00022840"/>
    </source>
</evidence>
<dbReference type="Gene3D" id="3.40.1110.10">
    <property type="entry name" value="Calcium-transporting ATPase, cytoplasmic domain N"/>
    <property type="match status" value="1"/>
</dbReference>
<feature type="transmembrane region" description="Helical" evidence="13">
    <location>
        <begin position="1368"/>
        <end position="1389"/>
    </location>
</feature>
<keyword evidence="10 13" id="KW-1133">Transmembrane helix</keyword>
<dbReference type="GO" id="GO:0019829">
    <property type="term" value="F:ATPase-coupled monoatomic cation transmembrane transporter activity"/>
    <property type="evidence" value="ECO:0007669"/>
    <property type="project" value="UniProtKB-UniRule"/>
</dbReference>
<feature type="domain" description="P-type ATPase A" evidence="15">
    <location>
        <begin position="489"/>
        <end position="627"/>
    </location>
</feature>
<keyword evidence="4 13" id="KW-0812">Transmembrane</keyword>
<dbReference type="Pfam" id="PF13246">
    <property type="entry name" value="Cation_ATPase"/>
    <property type="match status" value="1"/>
</dbReference>
<feature type="transmembrane region" description="Helical" evidence="13">
    <location>
        <begin position="408"/>
        <end position="425"/>
    </location>
</feature>
<comment type="similarity">
    <text evidence="2 13">Belongs to the cation transport ATPase (P-type) (TC 3.A.3) family. Type V subfamily.</text>
</comment>
<keyword evidence="3" id="KW-0597">Phosphoprotein</keyword>
<dbReference type="PRINTS" id="PR00119">
    <property type="entry name" value="CATATPASE"/>
</dbReference>
<evidence type="ECO:0000256" key="2">
    <source>
        <dbReference type="ARBA" id="ARBA00006000"/>
    </source>
</evidence>
<dbReference type="EC" id="7.2.2.-" evidence="13"/>
<evidence type="ECO:0000256" key="14">
    <source>
        <dbReference type="SAM" id="MobiDB-lite"/>
    </source>
</evidence>
<sequence length="1426" mass="153548">MVGVQHDPAVATAPSLGDARQAHPDPRVKSQPARFLFHESSTAFEHAVGLASASASRAASTLAASDAGQRRWPQSGTFVNDAGTTTHAASSSSSCNAPANAAISVVVEGEGAEQQATRWPGYGSTALDDAANKAPGKSGDYKIGIAVLPNSESGGEIDDPSLESDATQQKIYLPDEDLQLNSSFWAVSLPRLLAWYAAGLLSVGLLLLFGYWFPVFRLRAIARPVSLQRVATAEMSGRQKQRVLVCMRTKHSLDVVHMKTVLLQSRMSVEEAFPPSLKVPFESAAAAARNIRPNAPAPISQVPAPPASCSSTLSVSEKFSRNKNKDVPQKDTISQFHLIIHRYTTFIVSPLHGKLLPLAAWRDSTWTSLSAVQAALDAQAVARRQALFGKNLQQVNGKSVPMILFDEILHPFLVFTLCAIALWSYDDYQWYALIIGLVTIAGVSVSTYTAKRAYNRMEKLSAFTCPVSVYRLSSTFTSSRGNGSGNAAASGSWMTIDSSELVPGDVLDMSAHGDAAVATLACDAALLQGGVIVNESMLTGEAMPVAKTSASTADLRDCLAVGKDLAQINKHILYSGTKVLRVAPPLVESDGDTGANHANNDSISSKCTALVVRTGFNTTRGSLIRAMMFPKPIQFKFYRDCVYFIIFLVLIAILGFLGSLVNFIRNGVDPTEIALRALDLFTICVPPAIPAAQAAVIAFALARLRMRGVTCTSPQRINVSGRANLCCFDKTGTLTHTDLDVLGTRATALDAQKLTPLQTKAIPAAASFGPAATGEGVSLTEGLATAHDLSEVNGTLIGEPLEVKMFKFSEWTLDSVDAAVDLQVELGEQQGKHCVDAGAARTADGILATTTIVSPPPSPSGAPSTRRAIVQKYDFVSTLRRMSVLVRREDSTNTFIYCKGAPEQVEAVCDLRTLPADLNVVLGHYTHAGYRVLGLAGKCVPNLSWAACQRMRRSQAESDLTFLGLLIFENRLKDGTAPALAKLHEAGIPTKMVTGDSVLTAIAVAKEAGMVESTQPVFVARLSATGAGAWMGAEKGGQDAGVEWIDAQHEGSTLNPYSLIPHNADLKLADIGLAMTGETFHHLLKYAAKETRERALVQTQIFARMSPEQKQELVEQLQQLAYTVAFCGDGANDCGALKAADVGVSLSEAESSVAAPFTSSTEDISCMDGLIREGRSCLQTSCTSVLFLAIYSITEYMSVILLYIRFTSFDNAEYLFIDVFIVLSVMLGLANSHPAQKLAKWAPPSRLMSRRLIVMLIGHVGLMMLAQAVIFVILPKQSDYIPPDFEPTDLQPSNLDNSAIFRISLFPYLVSTICFAIGPPHRQIVYKNLLLCAALSILLIFSIYFLFLTGGPFFTLFGFVDLPAHFQWLIFAVAAGYTAVTFTFHFLLLEPLVKMLILPVRAVRKWRGIDEVKKFVQVQDAIRAGV</sequence>
<dbReference type="InterPro" id="IPR006544">
    <property type="entry name" value="P-type_TPase_V"/>
</dbReference>
<feature type="transmembrane region" description="Helical" evidence="13">
    <location>
        <begin position="680"/>
        <end position="702"/>
    </location>
</feature>
<evidence type="ECO:0000256" key="1">
    <source>
        <dbReference type="ARBA" id="ARBA00004141"/>
    </source>
</evidence>
<evidence type="ECO:0000256" key="9">
    <source>
        <dbReference type="ARBA" id="ARBA00022967"/>
    </source>
</evidence>
<keyword evidence="9 13" id="KW-1278">Translocase</keyword>
<dbReference type="GO" id="GO:0046872">
    <property type="term" value="F:metal ion binding"/>
    <property type="evidence" value="ECO:0007669"/>
    <property type="project" value="UniProtKB-UniRule"/>
</dbReference>
<keyword evidence="11 13" id="KW-0472">Membrane</keyword>
<keyword evidence="7 13" id="KW-0067">ATP-binding</keyword>
<feature type="domain" description="P5B-type ATPase N-terminal" evidence="16">
    <location>
        <begin position="187"/>
        <end position="232"/>
    </location>
</feature>
<dbReference type="InParanoid" id="A0A066WMC4"/>
<dbReference type="InterPro" id="IPR023298">
    <property type="entry name" value="ATPase_P-typ_TM_dom_sf"/>
</dbReference>
<dbReference type="Pfam" id="PF12409">
    <property type="entry name" value="P5-ATPase"/>
    <property type="match status" value="1"/>
</dbReference>
<feature type="transmembrane region" description="Helical" evidence="13">
    <location>
        <begin position="1212"/>
        <end position="1231"/>
    </location>
</feature>
<dbReference type="InterPro" id="IPR047819">
    <property type="entry name" value="P5A-ATPase_N"/>
</dbReference>
<dbReference type="GO" id="GO:0005524">
    <property type="term" value="F:ATP binding"/>
    <property type="evidence" value="ECO:0007669"/>
    <property type="project" value="UniProtKB-UniRule"/>
</dbReference>
<dbReference type="SUPFAM" id="SSF81660">
    <property type="entry name" value="Metal cation-transporting ATPase, ATP-binding domain N"/>
    <property type="match status" value="1"/>
</dbReference>
<comment type="caution">
    <text evidence="17">The sequence shown here is derived from an EMBL/GenBank/DDBJ whole genome shotgun (WGS) entry which is preliminary data.</text>
</comment>
<feature type="region of interest" description="Disordered" evidence="14">
    <location>
        <begin position="1"/>
        <end position="29"/>
    </location>
</feature>
<dbReference type="PROSITE" id="PS00154">
    <property type="entry name" value="ATPASE_E1_E2"/>
    <property type="match status" value="1"/>
</dbReference>
<dbReference type="EMBL" id="JMSN01000013">
    <property type="protein sequence ID" value="KDN52154.1"/>
    <property type="molecule type" value="Genomic_DNA"/>
</dbReference>
<protein>
    <recommendedName>
        <fullName evidence="13">Cation-transporting ATPase</fullName>
        <ecNumber evidence="13">7.2.2.-</ecNumber>
    </recommendedName>
</protein>
<dbReference type="SUPFAM" id="SSF81665">
    <property type="entry name" value="Calcium ATPase, transmembrane domain M"/>
    <property type="match status" value="1"/>
</dbReference>
<dbReference type="HOGENOM" id="CLU_001828_3_1_1"/>